<dbReference type="PROSITE" id="PS50192">
    <property type="entry name" value="T_SNARE"/>
    <property type="match status" value="1"/>
</dbReference>
<dbReference type="InterPro" id="IPR045242">
    <property type="entry name" value="Syntaxin"/>
</dbReference>
<dbReference type="GO" id="GO:0048278">
    <property type="term" value="P:vesicle docking"/>
    <property type="evidence" value="ECO:0007669"/>
    <property type="project" value="TreeGrafter"/>
</dbReference>
<dbReference type="SUPFAM" id="SSF47661">
    <property type="entry name" value="t-snare proteins"/>
    <property type="match status" value="1"/>
</dbReference>
<dbReference type="Proteomes" id="UP001221757">
    <property type="component" value="Unassembled WGS sequence"/>
</dbReference>
<dbReference type="InterPro" id="IPR006011">
    <property type="entry name" value="Syntaxin_N"/>
</dbReference>
<dbReference type="GO" id="GO:0000149">
    <property type="term" value="F:SNARE binding"/>
    <property type="evidence" value="ECO:0007669"/>
    <property type="project" value="TreeGrafter"/>
</dbReference>
<dbReference type="Pfam" id="PF14523">
    <property type="entry name" value="Syntaxin_2"/>
    <property type="match status" value="1"/>
</dbReference>
<dbReference type="Gene3D" id="1.20.58.70">
    <property type="match status" value="1"/>
</dbReference>
<keyword evidence="2" id="KW-0472">Membrane</keyword>
<evidence type="ECO:0000259" key="3">
    <source>
        <dbReference type="PROSITE" id="PS50192"/>
    </source>
</evidence>
<feature type="domain" description="T-SNARE coiled-coil homology" evidence="3">
    <location>
        <begin position="160"/>
        <end position="222"/>
    </location>
</feature>
<keyword evidence="2" id="KW-0812">Transmembrane</keyword>
<dbReference type="SMART" id="SM00397">
    <property type="entry name" value="t_SNARE"/>
    <property type="match status" value="1"/>
</dbReference>
<dbReference type="InterPro" id="IPR000727">
    <property type="entry name" value="T_SNARE_dom"/>
</dbReference>
<comment type="caution">
    <text evidence="4">The sequence shown here is derived from an EMBL/GenBank/DDBJ whole genome shotgun (WGS) entry which is preliminary data.</text>
</comment>
<organism evidence="4 5">
    <name type="scientific">Mycena rosella</name>
    <name type="common">Pink bonnet</name>
    <name type="synonym">Agaricus rosellus</name>
    <dbReference type="NCBI Taxonomy" id="1033263"/>
    <lineage>
        <taxon>Eukaryota</taxon>
        <taxon>Fungi</taxon>
        <taxon>Dikarya</taxon>
        <taxon>Basidiomycota</taxon>
        <taxon>Agaricomycotina</taxon>
        <taxon>Agaricomycetes</taxon>
        <taxon>Agaricomycetidae</taxon>
        <taxon>Agaricales</taxon>
        <taxon>Marasmiineae</taxon>
        <taxon>Mycenaceae</taxon>
        <taxon>Mycena</taxon>
    </lineage>
</organism>
<evidence type="ECO:0000313" key="4">
    <source>
        <dbReference type="EMBL" id="KAJ7702691.1"/>
    </source>
</evidence>
<name>A0AAD7GRB4_MYCRO</name>
<protein>
    <submittedName>
        <fullName evidence="4">t-SNARE</fullName>
    </submittedName>
</protein>
<keyword evidence="2" id="KW-1133">Transmembrane helix</keyword>
<sequence length="251" mass="27775">MSFQDMPAHRLSASNGSSTLLGEQLRSSLSLEIFKIDANVQGIRALAEQIGTARDSHTIRVRLRDLTEVTRQLAQKASRDVKELTIQLPQSPARRKILADLDKSLHNFQAAQRFSVERQRTNIGAPTHADSPEPLVDVSEAQTQTQTQTLVYATEESYRDAALLERQSAIREIEGSMAQITEIFHDLAVLVDAQGEQINIVGDNTERTASDLERGARALETAARRQRRARRTCLTIILGVVCAVVIVAVLI</sequence>
<gene>
    <name evidence="4" type="ORF">B0H17DRAFT_1042863</name>
</gene>
<dbReference type="InterPro" id="IPR010989">
    <property type="entry name" value="SNARE"/>
</dbReference>
<dbReference type="Gene3D" id="1.20.5.110">
    <property type="match status" value="1"/>
</dbReference>
<dbReference type="EMBL" id="JARKIE010000014">
    <property type="protein sequence ID" value="KAJ7702691.1"/>
    <property type="molecule type" value="Genomic_DNA"/>
</dbReference>
<accession>A0AAD7GRB4</accession>
<dbReference type="AlphaFoldDB" id="A0AAD7GRB4"/>
<dbReference type="GO" id="GO:0005484">
    <property type="term" value="F:SNAP receptor activity"/>
    <property type="evidence" value="ECO:0007669"/>
    <property type="project" value="TreeGrafter"/>
</dbReference>
<dbReference type="GO" id="GO:0012505">
    <property type="term" value="C:endomembrane system"/>
    <property type="evidence" value="ECO:0007669"/>
    <property type="project" value="TreeGrafter"/>
</dbReference>
<evidence type="ECO:0000313" key="5">
    <source>
        <dbReference type="Proteomes" id="UP001221757"/>
    </source>
</evidence>
<feature type="transmembrane region" description="Helical" evidence="2">
    <location>
        <begin position="232"/>
        <end position="250"/>
    </location>
</feature>
<comment type="similarity">
    <text evidence="1">Belongs to the syntaxin family.</text>
</comment>
<reference evidence="4" key="1">
    <citation type="submission" date="2023-03" db="EMBL/GenBank/DDBJ databases">
        <title>Massive genome expansion in bonnet fungi (Mycena s.s.) driven by repeated elements and novel gene families across ecological guilds.</title>
        <authorList>
            <consortium name="Lawrence Berkeley National Laboratory"/>
            <person name="Harder C.B."/>
            <person name="Miyauchi S."/>
            <person name="Viragh M."/>
            <person name="Kuo A."/>
            <person name="Thoen E."/>
            <person name="Andreopoulos B."/>
            <person name="Lu D."/>
            <person name="Skrede I."/>
            <person name="Drula E."/>
            <person name="Henrissat B."/>
            <person name="Morin E."/>
            <person name="Kohler A."/>
            <person name="Barry K."/>
            <person name="LaButti K."/>
            <person name="Morin E."/>
            <person name="Salamov A."/>
            <person name="Lipzen A."/>
            <person name="Mereny Z."/>
            <person name="Hegedus B."/>
            <person name="Baldrian P."/>
            <person name="Stursova M."/>
            <person name="Weitz H."/>
            <person name="Taylor A."/>
            <person name="Grigoriev I.V."/>
            <person name="Nagy L.G."/>
            <person name="Martin F."/>
            <person name="Kauserud H."/>
        </authorList>
    </citation>
    <scope>NUCLEOTIDE SEQUENCE</scope>
    <source>
        <strain evidence="4">CBHHK067</strain>
    </source>
</reference>
<proteinExistence type="inferred from homology"/>
<evidence type="ECO:0000256" key="2">
    <source>
        <dbReference type="SAM" id="Phobius"/>
    </source>
</evidence>
<dbReference type="PANTHER" id="PTHR19957">
    <property type="entry name" value="SYNTAXIN"/>
    <property type="match status" value="1"/>
</dbReference>
<dbReference type="Pfam" id="PF05739">
    <property type="entry name" value="SNARE"/>
    <property type="match status" value="1"/>
</dbReference>
<keyword evidence="5" id="KW-1185">Reference proteome</keyword>
<evidence type="ECO:0000256" key="1">
    <source>
        <dbReference type="ARBA" id="ARBA00009063"/>
    </source>
</evidence>
<dbReference type="GO" id="GO:0006906">
    <property type="term" value="P:vesicle fusion"/>
    <property type="evidence" value="ECO:0007669"/>
    <property type="project" value="TreeGrafter"/>
</dbReference>
<dbReference type="CDD" id="cd15840">
    <property type="entry name" value="SNARE_Qa"/>
    <property type="match status" value="1"/>
</dbReference>
<dbReference type="GO" id="GO:0006886">
    <property type="term" value="P:intracellular protein transport"/>
    <property type="evidence" value="ECO:0007669"/>
    <property type="project" value="TreeGrafter"/>
</dbReference>
<dbReference type="GO" id="GO:0031201">
    <property type="term" value="C:SNARE complex"/>
    <property type="evidence" value="ECO:0007669"/>
    <property type="project" value="TreeGrafter"/>
</dbReference>
<dbReference type="PANTHER" id="PTHR19957:SF38">
    <property type="entry name" value="LD27581P"/>
    <property type="match status" value="1"/>
</dbReference>